<comment type="subcellular location">
    <subcellularLocation>
        <location evidence="1 6">Nucleus</location>
    </subcellularLocation>
</comment>
<dbReference type="EMBL" id="CP014245">
    <property type="protein sequence ID" value="AMD20943.1"/>
    <property type="molecule type" value="Genomic_DNA"/>
</dbReference>
<evidence type="ECO:0000256" key="6">
    <source>
        <dbReference type="PIRNR" id="PIRNR007764"/>
    </source>
</evidence>
<keyword evidence="10" id="KW-1185">Reference proteome</keyword>
<keyword evidence="5 6" id="KW-0539">Nucleus</keyword>
<dbReference type="Pfam" id="PF16922">
    <property type="entry name" value="SLD5_C"/>
    <property type="match status" value="1"/>
</dbReference>
<evidence type="ECO:0000256" key="2">
    <source>
        <dbReference type="ARBA" id="ARBA00008187"/>
    </source>
</evidence>
<dbReference type="SUPFAM" id="SSF160059">
    <property type="entry name" value="PriA/YqbF domain"/>
    <property type="match status" value="1"/>
</dbReference>
<evidence type="ECO:0000256" key="1">
    <source>
        <dbReference type="ARBA" id="ARBA00004123"/>
    </source>
</evidence>
<dbReference type="GO" id="GO:0000811">
    <property type="term" value="C:GINS complex"/>
    <property type="evidence" value="ECO:0007669"/>
    <property type="project" value="UniProtKB-UniRule"/>
</dbReference>
<accession>A0A109UZK4</accession>
<dbReference type="FunFam" id="1.20.58.1030:FF:000009">
    <property type="entry name" value="DNA replication complex GINS protein SLD5"/>
    <property type="match status" value="1"/>
</dbReference>
<dbReference type="PANTHER" id="PTHR21206">
    <property type="entry name" value="SLD5 PROTEIN"/>
    <property type="match status" value="1"/>
</dbReference>
<dbReference type="OrthoDB" id="338231at2759"/>
<protein>
    <recommendedName>
        <fullName evidence="3 6">DNA replication complex GINS protein SLD5</fullName>
    </recommendedName>
</protein>
<dbReference type="InterPro" id="IPR031633">
    <property type="entry name" value="SLD5_C"/>
</dbReference>
<dbReference type="GO" id="GO:0006261">
    <property type="term" value="P:DNA-templated DNA replication"/>
    <property type="evidence" value="ECO:0007669"/>
    <property type="project" value="InterPro"/>
</dbReference>
<dbReference type="GO" id="GO:0000727">
    <property type="term" value="P:double-strand break repair via break-induced replication"/>
    <property type="evidence" value="ECO:0007669"/>
    <property type="project" value="TreeGrafter"/>
</dbReference>
<feature type="domain" description="DNA replication complex GINS protein SLD5 C-terminal" evidence="8">
    <location>
        <begin position="213"/>
        <end position="283"/>
    </location>
</feature>
<dbReference type="RefSeq" id="XP_017987939.1">
    <property type="nucleotide sequence ID" value="XM_018132780.1"/>
</dbReference>
<dbReference type="SUPFAM" id="SSF158573">
    <property type="entry name" value="GINS helical bundle-like"/>
    <property type="match status" value="1"/>
</dbReference>
<organism evidence="9 10">
    <name type="scientific">Eremothecium sinecaudum</name>
    <dbReference type="NCBI Taxonomy" id="45286"/>
    <lineage>
        <taxon>Eukaryota</taxon>
        <taxon>Fungi</taxon>
        <taxon>Dikarya</taxon>
        <taxon>Ascomycota</taxon>
        <taxon>Saccharomycotina</taxon>
        <taxon>Saccharomycetes</taxon>
        <taxon>Saccharomycetales</taxon>
        <taxon>Saccharomycetaceae</taxon>
        <taxon>Eremothecium</taxon>
    </lineage>
</organism>
<dbReference type="InterPro" id="IPR036224">
    <property type="entry name" value="GINS_bundle-like_dom_sf"/>
</dbReference>
<dbReference type="Proteomes" id="UP000243052">
    <property type="component" value="Chromosome v"/>
</dbReference>
<keyword evidence="4 6" id="KW-0235">DNA replication</keyword>
<gene>
    <name evidence="9" type="ORF">AW171_hschr52871</name>
</gene>
<dbReference type="PIRSF" id="PIRSF007764">
    <property type="entry name" value="Sld5"/>
    <property type="match status" value="1"/>
</dbReference>
<dbReference type="InterPro" id="IPR038749">
    <property type="entry name" value="Sld5_GINS_A"/>
</dbReference>
<dbReference type="Pfam" id="PF05916">
    <property type="entry name" value="Sld5"/>
    <property type="match status" value="1"/>
</dbReference>
<dbReference type="STRING" id="45286.A0A109UZK4"/>
<dbReference type="GeneID" id="28724214"/>
<sequence>MDLNIDDILADLDRDTTAVDSSLYLSSEHDTTRFSEANGTPSNHEKHIAVNNITPESDYQMLITHWRNERMAPELLPYPHLLIGRLLQRLTNQIEHIENLSMGFLEEAAENDAKIPMLCMEAELERLKFVIRSYIRCRLHKIDKYSLYLRQLDQANDRTLSLTELLSPQEMVYHDKHSKILLKLFNNSVLRHMPPEMQAIDDTDGSINMIDQPDWSKFVFVLIKGAEPGEEDSEQVLNDDGKPCYSVTIPDLNEEVELAVGGIYVMRYNVISGLLRDGKAILV</sequence>
<evidence type="ECO:0000259" key="7">
    <source>
        <dbReference type="Pfam" id="PF05916"/>
    </source>
</evidence>
<evidence type="ECO:0000256" key="5">
    <source>
        <dbReference type="ARBA" id="ARBA00023242"/>
    </source>
</evidence>
<comment type="similarity">
    <text evidence="2 6">Belongs to the GINS4/SLD5 family.</text>
</comment>
<evidence type="ECO:0000313" key="10">
    <source>
        <dbReference type="Proteomes" id="UP000243052"/>
    </source>
</evidence>
<evidence type="ECO:0000259" key="8">
    <source>
        <dbReference type="Pfam" id="PF16922"/>
    </source>
</evidence>
<dbReference type="InterPro" id="IPR008591">
    <property type="entry name" value="GINS_Sld5"/>
</dbReference>
<dbReference type="AlphaFoldDB" id="A0A109UZK4"/>
<dbReference type="Gene3D" id="1.20.58.1030">
    <property type="match status" value="1"/>
</dbReference>
<proteinExistence type="inferred from homology"/>
<dbReference type="CDD" id="cd21692">
    <property type="entry name" value="GINS_B_Sld5"/>
    <property type="match status" value="1"/>
</dbReference>
<dbReference type="PANTHER" id="PTHR21206:SF0">
    <property type="entry name" value="DNA REPLICATION COMPLEX GINS PROTEIN SLD5"/>
    <property type="match status" value="1"/>
</dbReference>
<dbReference type="CDD" id="cd11711">
    <property type="entry name" value="GINS_A_Sld5"/>
    <property type="match status" value="1"/>
</dbReference>
<reference evidence="9 10" key="1">
    <citation type="submission" date="2016-01" db="EMBL/GenBank/DDBJ databases">
        <title>Genome sequence of the yeast Holleya sinecauda.</title>
        <authorList>
            <person name="Dietrich F.S."/>
        </authorList>
    </citation>
    <scope>NUCLEOTIDE SEQUENCE [LARGE SCALE GENOMIC DNA]</scope>
    <source>
        <strain evidence="9 10">ATCC 58844</strain>
    </source>
</reference>
<evidence type="ECO:0000313" key="9">
    <source>
        <dbReference type="EMBL" id="AMD20943.1"/>
    </source>
</evidence>
<dbReference type="InterPro" id="IPR021151">
    <property type="entry name" value="GINS_A"/>
</dbReference>
<evidence type="ECO:0000256" key="4">
    <source>
        <dbReference type="ARBA" id="ARBA00022705"/>
    </source>
</evidence>
<feature type="domain" description="GINS subunit" evidence="7">
    <location>
        <begin position="111"/>
        <end position="188"/>
    </location>
</feature>
<evidence type="ECO:0000256" key="3">
    <source>
        <dbReference type="ARBA" id="ARBA00014804"/>
    </source>
</evidence>
<name>A0A109UZK4_9SACH</name>
<comment type="function">
    <text evidence="6">The GINS complex plays an essential role in the initiation of DNA replication.</text>
</comment>